<feature type="domain" description="HNH nuclease" evidence="3">
    <location>
        <begin position="368"/>
        <end position="420"/>
    </location>
</feature>
<proteinExistence type="inferred from homology"/>
<organism evidence="4 5">
    <name type="scientific">Agrococcus citreus</name>
    <dbReference type="NCBI Taxonomy" id="84643"/>
    <lineage>
        <taxon>Bacteria</taxon>
        <taxon>Bacillati</taxon>
        <taxon>Actinomycetota</taxon>
        <taxon>Actinomycetes</taxon>
        <taxon>Micrococcales</taxon>
        <taxon>Microbacteriaceae</taxon>
        <taxon>Agrococcus</taxon>
    </lineage>
</organism>
<evidence type="ECO:0000256" key="2">
    <source>
        <dbReference type="SAM" id="MobiDB-lite"/>
    </source>
</evidence>
<comment type="caution">
    <text evidence="4">The sequence shown here is derived from an EMBL/GenBank/DDBJ whole genome shotgun (WGS) entry which is preliminary data.</text>
</comment>
<dbReference type="Gene3D" id="1.10.30.50">
    <property type="match status" value="1"/>
</dbReference>
<comment type="similarity">
    <text evidence="1">Belongs to the Rv1128c/1148c/1588c/1702c/1945/3466 family.</text>
</comment>
<keyword evidence="5" id="KW-1185">Reference proteome</keyword>
<dbReference type="SMART" id="SM00507">
    <property type="entry name" value="HNHc"/>
    <property type="match status" value="1"/>
</dbReference>
<dbReference type="InterPro" id="IPR003615">
    <property type="entry name" value="HNH_nuc"/>
</dbReference>
<dbReference type="InterPro" id="IPR003870">
    <property type="entry name" value="DUF222"/>
</dbReference>
<dbReference type="Pfam" id="PF02720">
    <property type="entry name" value="DUF222"/>
    <property type="match status" value="1"/>
</dbReference>
<dbReference type="InterPro" id="IPR002711">
    <property type="entry name" value="HNH"/>
</dbReference>
<feature type="compositionally biased region" description="Low complexity" evidence="2">
    <location>
        <begin position="474"/>
        <end position="497"/>
    </location>
</feature>
<dbReference type="EMBL" id="BAAAKK010000006">
    <property type="protein sequence ID" value="GAA1426553.1"/>
    <property type="molecule type" value="Genomic_DNA"/>
</dbReference>
<feature type="region of interest" description="Disordered" evidence="2">
    <location>
        <begin position="247"/>
        <end position="270"/>
    </location>
</feature>
<protein>
    <recommendedName>
        <fullName evidence="3">HNH nuclease domain-containing protein</fullName>
    </recommendedName>
</protein>
<feature type="compositionally biased region" description="Basic and acidic residues" evidence="2">
    <location>
        <begin position="252"/>
        <end position="270"/>
    </location>
</feature>
<feature type="compositionally biased region" description="Basic residues" evidence="2">
    <location>
        <begin position="498"/>
        <end position="507"/>
    </location>
</feature>
<dbReference type="Pfam" id="PF01844">
    <property type="entry name" value="HNH"/>
    <property type="match status" value="1"/>
</dbReference>
<name>A0ABN1Z410_9MICO</name>
<gene>
    <name evidence="4" type="ORF">GCM10009640_27980</name>
</gene>
<sequence length="544" mass="58860">MIRSEQAAAAVEAARALLADAASLSLEPQAGFVEMLGAVASLSRVVDSLKVRLAAGVEERSHGCADEALCLRMGYRSSREALAAVFGIRERQASELLTMAATTSPTQGLTGHDIPARYPQVAGALADGALSLPQAQAIVGTLEPVAPRADLEQLAWAEDALVRAATDPHAPLVPELLVTQARAYAAALDPDGVLPGDERQRSMRSLRMWQRRDGMWRTEMLSPPEDGSALKSLLDAYTGPRVRVGFRDEDEAARAGDDEPSIDDRSPDQKRHDVVVGLARAHAASGDAPVAGGEAPVLVLTGTIEAYTAYLEALRHPQRTLTIEHTGDLVPIETIERLLCETKLQHVVVNSCQHTLALGLTERLFNRAIRRALAARDKGCRVPGCGMPVAWCEAHHIVPWQLGGATDLDNGILVCSYHHHEIHAGRLRVERAGPERGHWRIVAELRPPDRYARSRRSEPRAALAIASAASLPSDAAPSLASDAAPSLTRRLPDAAPVTRRRPRRSARRLGVEPHLRPLVERHCRAAPRSTPFDLRPPAHIVMRS</sequence>
<evidence type="ECO:0000259" key="3">
    <source>
        <dbReference type="SMART" id="SM00507"/>
    </source>
</evidence>
<dbReference type="Proteomes" id="UP001501266">
    <property type="component" value="Unassembled WGS sequence"/>
</dbReference>
<dbReference type="CDD" id="cd00085">
    <property type="entry name" value="HNHc"/>
    <property type="match status" value="1"/>
</dbReference>
<accession>A0ABN1Z410</accession>
<evidence type="ECO:0000313" key="5">
    <source>
        <dbReference type="Proteomes" id="UP001501266"/>
    </source>
</evidence>
<feature type="region of interest" description="Disordered" evidence="2">
    <location>
        <begin position="474"/>
        <end position="513"/>
    </location>
</feature>
<evidence type="ECO:0000256" key="1">
    <source>
        <dbReference type="ARBA" id="ARBA00023450"/>
    </source>
</evidence>
<reference evidence="4 5" key="1">
    <citation type="journal article" date="2019" name="Int. J. Syst. Evol. Microbiol.">
        <title>The Global Catalogue of Microorganisms (GCM) 10K type strain sequencing project: providing services to taxonomists for standard genome sequencing and annotation.</title>
        <authorList>
            <consortium name="The Broad Institute Genomics Platform"/>
            <consortium name="The Broad Institute Genome Sequencing Center for Infectious Disease"/>
            <person name="Wu L."/>
            <person name="Ma J."/>
        </authorList>
    </citation>
    <scope>NUCLEOTIDE SEQUENCE [LARGE SCALE GENOMIC DNA]</scope>
    <source>
        <strain evidence="4 5">JCM 12398</strain>
    </source>
</reference>
<evidence type="ECO:0000313" key="4">
    <source>
        <dbReference type="EMBL" id="GAA1426553.1"/>
    </source>
</evidence>